<dbReference type="RefSeq" id="XP_062802730.1">
    <property type="nucleotide sequence ID" value="XM_062943959.1"/>
</dbReference>
<sequence length="593" mass="63512">MAESSNNNNNINPAAWFRTFGRSKSSLQTSTTTSPSRAASITTTIGHDAPATPTPDTSPGRLRARPAAAVRRVSSLFSLVGGGGGGSILSGGSPKRDSFPDHGLPGRAPPMGALPLSGFHDGGGGGGVGLQGLMGVGGGREKGEEESIVWSRPTMMQMVETLRGVMMGVMRMPDRGRGVRKMKGGGEELAELKNLREKEVEQFRGISEEWIQRENGYKAEIKRLELVLAKESKNGVASVALARHGSLINRSGTKRFQARLKRLSSSQDADNTREVHADPEPSMVGVKETTSRYETIGDIPRDVNPHHDVLLSRLVEKQGKAQSSRHFQEGERVLNQILPDTGHTNRPKSPPTHRNQRDEDDEDIECPASGEVTLKVPSTRERASLYEKGQGGVNAGPNSHAYAGVAGRPIEDPSADESSASSRWDAESSTSDDSLQNNGSSLVGPQPRRSNDSGPGLFDGTNSQLADNGLGAIDEGTGHMLDTVFLNRGYSFKRGDDEHLPVTSPSHRKVKGPDSDSMYLYTYTPFDDVSSVRPDCVGSPSEKRPARPAGLAPSTSTGSVIWRGNDDTIRDERTPRASACENQGEDSDGGSQQ</sequence>
<feature type="compositionally biased region" description="Basic and acidic residues" evidence="1">
    <location>
        <begin position="564"/>
        <end position="575"/>
    </location>
</feature>
<gene>
    <name evidence="2" type="ORF">QC764_202590</name>
</gene>
<feature type="compositionally biased region" description="Acidic residues" evidence="1">
    <location>
        <begin position="583"/>
        <end position="593"/>
    </location>
</feature>
<feature type="compositionally biased region" description="Low complexity" evidence="1">
    <location>
        <begin position="26"/>
        <end position="57"/>
    </location>
</feature>
<feature type="region of interest" description="Disordered" evidence="1">
    <location>
        <begin position="494"/>
        <end position="516"/>
    </location>
</feature>
<dbReference type="GeneID" id="87964824"/>
<dbReference type="EMBL" id="JAFFHC010000002">
    <property type="protein sequence ID" value="KAK4679260.1"/>
    <property type="molecule type" value="Genomic_DNA"/>
</dbReference>
<feature type="compositionally biased region" description="Basic and acidic residues" evidence="1">
    <location>
        <begin position="270"/>
        <end position="279"/>
    </location>
</feature>
<comment type="caution">
    <text evidence="2">The sequence shown here is derived from an EMBL/GenBank/DDBJ whole genome shotgun (WGS) entry which is preliminary data.</text>
</comment>
<feature type="region of interest" description="Disordered" evidence="1">
    <location>
        <begin position="26"/>
        <end position="65"/>
    </location>
</feature>
<feature type="region of interest" description="Disordered" evidence="1">
    <location>
        <begin position="320"/>
        <end position="463"/>
    </location>
</feature>
<evidence type="ECO:0000256" key="1">
    <source>
        <dbReference type="SAM" id="MobiDB-lite"/>
    </source>
</evidence>
<organism evidence="2 3">
    <name type="scientific">Podospora pseudoanserina</name>
    <dbReference type="NCBI Taxonomy" id="2609844"/>
    <lineage>
        <taxon>Eukaryota</taxon>
        <taxon>Fungi</taxon>
        <taxon>Dikarya</taxon>
        <taxon>Ascomycota</taxon>
        <taxon>Pezizomycotina</taxon>
        <taxon>Sordariomycetes</taxon>
        <taxon>Sordariomycetidae</taxon>
        <taxon>Sordariales</taxon>
        <taxon>Podosporaceae</taxon>
        <taxon>Podospora</taxon>
    </lineage>
</organism>
<feature type="region of interest" description="Disordered" evidence="1">
    <location>
        <begin position="261"/>
        <end position="287"/>
    </location>
</feature>
<protein>
    <submittedName>
        <fullName evidence="2">Uncharacterized protein</fullName>
    </submittedName>
</protein>
<reference evidence="2 3" key="1">
    <citation type="journal article" date="2023" name="bioRxiv">
        <title>High-quality genome assemblies of four members of thePodospora anserinaspecies complex.</title>
        <authorList>
            <person name="Ament-Velasquez S.L."/>
            <person name="Vogan A.A."/>
            <person name="Wallerman O."/>
            <person name="Hartmann F."/>
            <person name="Gautier V."/>
            <person name="Silar P."/>
            <person name="Giraud T."/>
            <person name="Johannesson H."/>
        </authorList>
    </citation>
    <scope>NUCLEOTIDE SEQUENCE [LARGE SCALE GENOMIC DNA]</scope>
    <source>
        <strain evidence="2 3">CBS 124.78</strain>
    </source>
</reference>
<accession>A0ABR0IGE2</accession>
<dbReference type="Proteomes" id="UP001323617">
    <property type="component" value="Unassembled WGS sequence"/>
</dbReference>
<name>A0ABR0IGE2_9PEZI</name>
<feature type="compositionally biased region" description="Low complexity" evidence="1">
    <location>
        <begin position="416"/>
        <end position="432"/>
    </location>
</feature>
<evidence type="ECO:0000313" key="2">
    <source>
        <dbReference type="EMBL" id="KAK4679260.1"/>
    </source>
</evidence>
<feature type="compositionally biased region" description="Polar residues" evidence="1">
    <location>
        <begin position="433"/>
        <end position="443"/>
    </location>
</feature>
<proteinExistence type="predicted"/>
<keyword evidence="3" id="KW-1185">Reference proteome</keyword>
<evidence type="ECO:0000313" key="3">
    <source>
        <dbReference type="Proteomes" id="UP001323617"/>
    </source>
</evidence>
<feature type="region of interest" description="Disordered" evidence="1">
    <location>
        <begin position="528"/>
        <end position="593"/>
    </location>
</feature>